<reference evidence="9" key="1">
    <citation type="journal article" date="2017" name="Nat. Microbiol.">
        <title>Global analysis of biosynthetic gene clusters reveals vast potential of secondary metabolite production in Penicillium species.</title>
        <authorList>
            <person name="Nielsen J.C."/>
            <person name="Grijseels S."/>
            <person name="Prigent S."/>
            <person name="Ji B."/>
            <person name="Dainat J."/>
            <person name="Nielsen K.F."/>
            <person name="Frisvad J.C."/>
            <person name="Workman M."/>
            <person name="Nielsen J."/>
        </authorList>
    </citation>
    <scope>NUCLEOTIDE SEQUENCE [LARGE SCALE GENOMIC DNA]</scope>
    <source>
        <strain evidence="9">IBT 4502</strain>
    </source>
</reference>
<feature type="domain" description="Major facilitator superfamily (MFS) profile" evidence="7">
    <location>
        <begin position="105"/>
        <end position="538"/>
    </location>
</feature>
<dbReference type="Pfam" id="PF07690">
    <property type="entry name" value="MFS_1"/>
    <property type="match status" value="1"/>
</dbReference>
<comment type="subcellular location">
    <subcellularLocation>
        <location evidence="1">Membrane</location>
        <topology evidence="1">Multi-pass membrane protein</topology>
    </subcellularLocation>
</comment>
<feature type="transmembrane region" description="Helical" evidence="6">
    <location>
        <begin position="103"/>
        <end position="124"/>
    </location>
</feature>
<evidence type="ECO:0000259" key="7">
    <source>
        <dbReference type="PROSITE" id="PS50850"/>
    </source>
</evidence>
<dbReference type="STRING" id="60169.A0A1V6P291"/>
<dbReference type="EMBL" id="MDYM01000001">
    <property type="protein sequence ID" value="OQD70877.1"/>
    <property type="molecule type" value="Genomic_DNA"/>
</dbReference>
<dbReference type="PANTHER" id="PTHR23502:SF68">
    <property type="entry name" value="MULTIDRUG TRANSPORTER, PUTATIVE (AFU_ORTHOLOGUE AFUA_3G01120)-RELATED"/>
    <property type="match status" value="1"/>
</dbReference>
<keyword evidence="3 6" id="KW-0812">Transmembrane</keyword>
<comment type="caution">
    <text evidence="8">The sequence shown here is derived from an EMBL/GenBank/DDBJ whole genome shotgun (WGS) entry which is preliminary data.</text>
</comment>
<dbReference type="InterPro" id="IPR020846">
    <property type="entry name" value="MFS_dom"/>
</dbReference>
<evidence type="ECO:0000256" key="1">
    <source>
        <dbReference type="ARBA" id="ARBA00004141"/>
    </source>
</evidence>
<dbReference type="CDD" id="cd17323">
    <property type="entry name" value="MFS_Tpo1_MDR_like"/>
    <property type="match status" value="1"/>
</dbReference>
<feature type="transmembrane region" description="Helical" evidence="6">
    <location>
        <begin position="260"/>
        <end position="289"/>
    </location>
</feature>
<organism evidence="8 9">
    <name type="scientific">Penicillium polonicum</name>
    <dbReference type="NCBI Taxonomy" id="60169"/>
    <lineage>
        <taxon>Eukaryota</taxon>
        <taxon>Fungi</taxon>
        <taxon>Dikarya</taxon>
        <taxon>Ascomycota</taxon>
        <taxon>Pezizomycotina</taxon>
        <taxon>Eurotiomycetes</taxon>
        <taxon>Eurotiomycetidae</taxon>
        <taxon>Eurotiales</taxon>
        <taxon>Aspergillaceae</taxon>
        <taxon>Penicillium</taxon>
    </lineage>
</organism>
<dbReference type="PROSITE" id="PS50850">
    <property type="entry name" value="MFS"/>
    <property type="match status" value="1"/>
</dbReference>
<evidence type="ECO:0000256" key="2">
    <source>
        <dbReference type="ARBA" id="ARBA00008335"/>
    </source>
</evidence>
<feature type="transmembrane region" description="Helical" evidence="6">
    <location>
        <begin position="171"/>
        <end position="191"/>
    </location>
</feature>
<keyword evidence="4 6" id="KW-1133">Transmembrane helix</keyword>
<proteinExistence type="inferred from homology"/>
<feature type="transmembrane region" description="Helical" evidence="6">
    <location>
        <begin position="414"/>
        <end position="436"/>
    </location>
</feature>
<dbReference type="FunFam" id="1.20.1250.20:FF:000011">
    <property type="entry name" value="MFS multidrug transporter, putative"/>
    <property type="match status" value="1"/>
</dbReference>
<feature type="transmembrane region" description="Helical" evidence="6">
    <location>
        <begin position="448"/>
        <end position="469"/>
    </location>
</feature>
<feature type="transmembrane region" description="Helical" evidence="6">
    <location>
        <begin position="197"/>
        <end position="219"/>
    </location>
</feature>
<feature type="transmembrane region" description="Helical" evidence="6">
    <location>
        <begin position="231"/>
        <end position="254"/>
    </location>
</feature>
<dbReference type="Gene3D" id="1.20.1250.20">
    <property type="entry name" value="MFS general substrate transporter like domains"/>
    <property type="match status" value="1"/>
</dbReference>
<gene>
    <name evidence="8" type="ORF">PENPOL_c001G04811</name>
</gene>
<evidence type="ECO:0000313" key="8">
    <source>
        <dbReference type="EMBL" id="OQD70877.1"/>
    </source>
</evidence>
<name>A0A1V6P291_PENPO</name>
<evidence type="ECO:0000313" key="9">
    <source>
        <dbReference type="Proteomes" id="UP000191408"/>
    </source>
</evidence>
<keyword evidence="9" id="KW-1185">Reference proteome</keyword>
<dbReference type="SUPFAM" id="SSF103473">
    <property type="entry name" value="MFS general substrate transporter"/>
    <property type="match status" value="1"/>
</dbReference>
<feature type="transmembrane region" description="Helical" evidence="6">
    <location>
        <begin position="508"/>
        <end position="528"/>
    </location>
</feature>
<evidence type="ECO:0000256" key="4">
    <source>
        <dbReference type="ARBA" id="ARBA00022989"/>
    </source>
</evidence>
<dbReference type="Proteomes" id="UP000191408">
    <property type="component" value="Unassembled WGS sequence"/>
</dbReference>
<dbReference type="GO" id="GO:0022857">
    <property type="term" value="F:transmembrane transporter activity"/>
    <property type="evidence" value="ECO:0007669"/>
    <property type="project" value="InterPro"/>
</dbReference>
<evidence type="ECO:0000256" key="3">
    <source>
        <dbReference type="ARBA" id="ARBA00022692"/>
    </source>
</evidence>
<accession>A0A1V6P291</accession>
<feature type="transmembrane region" description="Helical" evidence="6">
    <location>
        <begin position="144"/>
        <end position="164"/>
    </location>
</feature>
<comment type="similarity">
    <text evidence="2">Belongs to the major facilitator superfamily.</text>
</comment>
<dbReference type="GO" id="GO:0016020">
    <property type="term" value="C:membrane"/>
    <property type="evidence" value="ECO:0007669"/>
    <property type="project" value="UniProtKB-SubCell"/>
</dbReference>
<dbReference type="InterPro" id="IPR011701">
    <property type="entry name" value="MFS"/>
</dbReference>
<evidence type="ECO:0000256" key="5">
    <source>
        <dbReference type="ARBA" id="ARBA00023136"/>
    </source>
</evidence>
<protein>
    <recommendedName>
        <fullName evidence="7">Major facilitator superfamily (MFS) profile domain-containing protein</fullName>
    </recommendedName>
</protein>
<keyword evidence="5 6" id="KW-0472">Membrane</keyword>
<dbReference type="PANTHER" id="PTHR23502">
    <property type="entry name" value="MAJOR FACILITATOR SUPERFAMILY"/>
    <property type="match status" value="1"/>
</dbReference>
<dbReference type="OrthoDB" id="5296287at2759"/>
<dbReference type="AlphaFoldDB" id="A0A1V6P291"/>
<dbReference type="InterPro" id="IPR036259">
    <property type="entry name" value="MFS_trans_sf"/>
</dbReference>
<evidence type="ECO:0000256" key="6">
    <source>
        <dbReference type="SAM" id="Phobius"/>
    </source>
</evidence>
<feature type="transmembrane region" description="Helical" evidence="6">
    <location>
        <begin position="476"/>
        <end position="502"/>
    </location>
</feature>
<sequence length="543" mass="59319">MAAAKVDGYGEARGIYAFHAYSRFGLIQKGRRRTSNSHVCGFVFSVPSMDAKTLDPEAQSARLPDEAVNEEHTAYAPQYDVFWQEPTSEDPENPMNWSFRRKWCIIGMVSFITFLTPLASSMFAPGITQVLEDFGSTSNLLSTFVVSVYVLGFAFGPLIVAPISEYSGRTWVYNVCNVLFVIFNIASALAPNMASLIVFRFLDGFAGVAAITCGSGTIADLVPREKRGQAMAIWSLGPLFGPIIGPVVGGFLVEATDWRWVFWVLAIVGGAASVVFLFVVPETYAPIILERKAARLRKSTNDTAYRSRLDSGIPPKQLFLRSLIRPSKMLVLSPVVALMSSYIAVIYGFLYILFTTFAIVFDGQYGFSASASGLSFLGSGVGMLVGLSYVGTLSDRQIRIKLERKETPVPEDRLPKYLTIPGSLAIPAGLFIYGWSTDKVVHWVVPEIGNATTGFGMIVILMCVQTYLVDAFLAHAASAVAACTVLRSLLGALLPLCGLQMYEKLGLGWGNSLLAFLALAMAPIPILFQTWGERLRTKWTIDL</sequence>
<feature type="transmembrane region" description="Helical" evidence="6">
    <location>
        <begin position="374"/>
        <end position="393"/>
    </location>
</feature>
<feature type="transmembrane region" description="Helical" evidence="6">
    <location>
        <begin position="330"/>
        <end position="354"/>
    </location>
</feature>